<proteinExistence type="predicted"/>
<feature type="compositionally biased region" description="Basic residues" evidence="1">
    <location>
        <begin position="1"/>
        <end position="13"/>
    </location>
</feature>
<gene>
    <name evidence="2" type="ORF">KHLLAP_LOCUS11316</name>
</gene>
<evidence type="ECO:0000313" key="2">
    <source>
        <dbReference type="EMBL" id="CAJ2510848.1"/>
    </source>
</evidence>
<reference evidence="2" key="1">
    <citation type="submission" date="2023-10" db="EMBL/GenBank/DDBJ databases">
        <authorList>
            <person name="Hackl T."/>
        </authorList>
    </citation>
    <scope>NUCLEOTIDE SEQUENCE</scope>
</reference>
<comment type="caution">
    <text evidence="2">The sequence shown here is derived from an EMBL/GenBank/DDBJ whole genome shotgun (WGS) entry which is preliminary data.</text>
</comment>
<evidence type="ECO:0000313" key="3">
    <source>
        <dbReference type="Proteomes" id="UP001295740"/>
    </source>
</evidence>
<dbReference type="Proteomes" id="UP001295740">
    <property type="component" value="Unassembled WGS sequence"/>
</dbReference>
<feature type="region of interest" description="Disordered" evidence="1">
    <location>
        <begin position="1"/>
        <end position="136"/>
    </location>
</feature>
<feature type="compositionally biased region" description="Basic and acidic residues" evidence="1">
    <location>
        <begin position="88"/>
        <end position="128"/>
    </location>
</feature>
<accession>A0AAI8YN36</accession>
<evidence type="ECO:0000256" key="1">
    <source>
        <dbReference type="SAM" id="MobiDB-lite"/>
    </source>
</evidence>
<organism evidence="2 3">
    <name type="scientific">Anthostomella pinea</name>
    <dbReference type="NCBI Taxonomy" id="933095"/>
    <lineage>
        <taxon>Eukaryota</taxon>
        <taxon>Fungi</taxon>
        <taxon>Dikarya</taxon>
        <taxon>Ascomycota</taxon>
        <taxon>Pezizomycotina</taxon>
        <taxon>Sordariomycetes</taxon>
        <taxon>Xylariomycetidae</taxon>
        <taxon>Xylariales</taxon>
        <taxon>Xylariaceae</taxon>
        <taxon>Anthostomella</taxon>
    </lineage>
</organism>
<dbReference type="EMBL" id="CAUWAG010000018">
    <property type="protein sequence ID" value="CAJ2510848.1"/>
    <property type="molecule type" value="Genomic_DNA"/>
</dbReference>
<keyword evidence="3" id="KW-1185">Reference proteome</keyword>
<dbReference type="AlphaFoldDB" id="A0AAI8YN36"/>
<sequence length="136" mass="15609">MTRTKAAARRMPRLSKDPSAYRTIKKERKVSNDEQPRTEGREDPGAHEEAQELHLELYSHHHAHNGNSTAAKELRQQLEPYTGGRKKTAAEKVRIKGHNDKRRERKEAKKEAKKGPKKEAKKGPKKEAEAEDEQIL</sequence>
<name>A0AAI8YN36_9PEZI</name>
<protein>
    <submittedName>
        <fullName evidence="2">Uu.00g064730.m01.CDS01</fullName>
    </submittedName>
</protein>
<feature type="compositionally biased region" description="Basic and acidic residues" evidence="1">
    <location>
        <begin position="29"/>
        <end position="59"/>
    </location>
</feature>